<dbReference type="Gene3D" id="3.60.10.10">
    <property type="entry name" value="Endonuclease/exonuclease/phosphatase"/>
    <property type="match status" value="1"/>
</dbReference>
<protein>
    <submittedName>
        <fullName evidence="2">Endo/exonuclease/phosphatase domain-containing protein</fullName>
    </submittedName>
</protein>
<dbReference type="InterPro" id="IPR036691">
    <property type="entry name" value="Endo/exonu/phosph_ase_sf"/>
</dbReference>
<dbReference type="PANTHER" id="PTHR41349">
    <property type="match status" value="1"/>
</dbReference>
<name>A0A7E4UXW6_PANRE</name>
<reference evidence="1" key="1">
    <citation type="journal article" date="2013" name="Genetics">
        <title>The draft genome and transcriptome of Panagrellus redivivus are shaped by the harsh demands of a free-living lifestyle.</title>
        <authorList>
            <person name="Srinivasan J."/>
            <person name="Dillman A.R."/>
            <person name="Macchietto M.G."/>
            <person name="Heikkinen L."/>
            <person name="Lakso M."/>
            <person name="Fracchia K.M."/>
            <person name="Antoshechkin I."/>
            <person name="Mortazavi A."/>
            <person name="Wong G."/>
            <person name="Sternberg P.W."/>
        </authorList>
    </citation>
    <scope>NUCLEOTIDE SEQUENCE [LARGE SCALE GENOMIC DNA]</scope>
    <source>
        <strain evidence="1">MT8872</strain>
    </source>
</reference>
<evidence type="ECO:0000313" key="2">
    <source>
        <dbReference type="WBParaSite" id="Pan_g14145.t1"/>
    </source>
</evidence>
<dbReference type="SUPFAM" id="SSF56219">
    <property type="entry name" value="DNase I-like"/>
    <property type="match status" value="1"/>
</dbReference>
<sequence>MSVSTISTDSWDSLDNIDDTDDEDEFKNAVQKVSSRSAPLTFRKLVREIRRHSDGGEIILKHFAHCESVVYIGSEKAEKVLIVVDDTTVIDVEPWSKYKVLLKRAILNAPKIVFQNVYNIEVDSLEHFHGKKQIKADNLKMAEWFLDLLEKREKSVRIDAYYAGLTQIDDVMAHLWPEKYIRFRRFSVPIQKHINNSTVTGVGYDVRASVFPIPRKHSITLDASEVMDNNHLIILKSVSLSLIMSVSTISTDSWDTPDNTDDEDEFGNAVKKILYEVNVYQGPKKLAKHIRIVDADVVAIQSLIDHPGFQAHVQSATSGGTPLIVAGSFNSPSHLDWIESTKDSHFGYVHEWPATKLISDYGSLTDSFRAIYPDPLVVPGNTWWTGASEDTPDRIDYILYNSPRLTLVDSFIYSGCSQLKPFPNHRNNDFPGMHYAVVTDFLYD</sequence>
<dbReference type="PANTHER" id="PTHR41349:SF1">
    <property type="entry name" value="PROTEIN CBG08683"/>
    <property type="match status" value="1"/>
</dbReference>
<accession>A0A7E4UXW6</accession>
<dbReference type="WBParaSite" id="Pan_g14145.t1">
    <property type="protein sequence ID" value="Pan_g14145.t1"/>
    <property type="gene ID" value="Pan_g14145"/>
</dbReference>
<dbReference type="AlphaFoldDB" id="A0A7E4UXW6"/>
<evidence type="ECO:0000313" key="1">
    <source>
        <dbReference type="Proteomes" id="UP000492821"/>
    </source>
</evidence>
<organism evidence="1 2">
    <name type="scientific">Panagrellus redivivus</name>
    <name type="common">Microworm</name>
    <dbReference type="NCBI Taxonomy" id="6233"/>
    <lineage>
        <taxon>Eukaryota</taxon>
        <taxon>Metazoa</taxon>
        <taxon>Ecdysozoa</taxon>
        <taxon>Nematoda</taxon>
        <taxon>Chromadorea</taxon>
        <taxon>Rhabditida</taxon>
        <taxon>Tylenchina</taxon>
        <taxon>Panagrolaimomorpha</taxon>
        <taxon>Panagrolaimoidea</taxon>
        <taxon>Panagrolaimidae</taxon>
        <taxon>Panagrellus</taxon>
    </lineage>
</organism>
<proteinExistence type="predicted"/>
<reference evidence="2" key="2">
    <citation type="submission" date="2020-10" db="UniProtKB">
        <authorList>
            <consortium name="WormBaseParasite"/>
        </authorList>
    </citation>
    <scope>IDENTIFICATION</scope>
</reference>
<keyword evidence="1" id="KW-1185">Reference proteome</keyword>
<dbReference type="Proteomes" id="UP000492821">
    <property type="component" value="Unassembled WGS sequence"/>
</dbReference>